<name>A0A380NE54_STRGR</name>
<feature type="domain" description="DUF8094" evidence="3">
    <location>
        <begin position="32"/>
        <end position="327"/>
    </location>
</feature>
<dbReference type="Proteomes" id="UP000254150">
    <property type="component" value="Unassembled WGS sequence"/>
</dbReference>
<dbReference type="AlphaFoldDB" id="A0A380NE54"/>
<feature type="compositionally biased region" description="Basic and acidic residues" evidence="1">
    <location>
        <begin position="210"/>
        <end position="226"/>
    </location>
</feature>
<evidence type="ECO:0000313" key="4">
    <source>
        <dbReference type="EMBL" id="SUP38758.1"/>
    </source>
</evidence>
<sequence>MSRRRGLALSAAVSALALAASGCVTVHGEREVVPATTKSEAARVLAEFTDAYNAADKAYDPELSADHVTGALGEINQASLRAKGKTTPGGNPRHNPLELDDARFLIPAKAGWPRWFVADTDSNRDVDDDPEQDTRWFVAFVKSGPDARWEAAYLSILTPDEIPEFAEDAEGHAKPVEADADDLAVAPARLSEEYADFLGRGGESFADGQHTSDWRAQRETNADRPGRTTQWVDQPLDKGDFAPLALRTEDGGAMVLFTTRHFEKQTAARGVPLTVRPEVRALLKGEIKRSVTLERVSNQVVTVPARDQRGSERRVAFLNRIEGLTGAAGQ</sequence>
<feature type="region of interest" description="Disordered" evidence="1">
    <location>
        <begin position="205"/>
        <end position="235"/>
    </location>
</feature>
<dbReference type="Pfam" id="PF26366">
    <property type="entry name" value="DUF8094"/>
    <property type="match status" value="1"/>
</dbReference>
<dbReference type="PROSITE" id="PS51257">
    <property type="entry name" value="PROKAR_LIPOPROTEIN"/>
    <property type="match status" value="1"/>
</dbReference>
<reference evidence="4 5" key="1">
    <citation type="submission" date="2018-06" db="EMBL/GenBank/DDBJ databases">
        <authorList>
            <consortium name="Pathogen Informatics"/>
            <person name="Doyle S."/>
        </authorList>
    </citation>
    <scope>NUCLEOTIDE SEQUENCE [LARGE SCALE GENOMIC DNA]</scope>
    <source>
        <strain evidence="4 5">NCTC7807</strain>
    </source>
</reference>
<keyword evidence="2" id="KW-0732">Signal</keyword>
<evidence type="ECO:0000259" key="3">
    <source>
        <dbReference type="Pfam" id="PF26366"/>
    </source>
</evidence>
<evidence type="ECO:0000313" key="5">
    <source>
        <dbReference type="Proteomes" id="UP000254150"/>
    </source>
</evidence>
<dbReference type="InterPro" id="IPR058407">
    <property type="entry name" value="DUF8094"/>
</dbReference>
<gene>
    <name evidence="4" type="ORF">NCTC7807_02901</name>
</gene>
<evidence type="ECO:0000256" key="2">
    <source>
        <dbReference type="SAM" id="SignalP"/>
    </source>
</evidence>
<organism evidence="4 5">
    <name type="scientific">Streptomyces griseus</name>
    <dbReference type="NCBI Taxonomy" id="1911"/>
    <lineage>
        <taxon>Bacteria</taxon>
        <taxon>Bacillati</taxon>
        <taxon>Actinomycetota</taxon>
        <taxon>Actinomycetes</taxon>
        <taxon>Kitasatosporales</taxon>
        <taxon>Streptomycetaceae</taxon>
        <taxon>Streptomyces</taxon>
    </lineage>
</organism>
<feature type="signal peptide" evidence="2">
    <location>
        <begin position="1"/>
        <end position="19"/>
    </location>
</feature>
<evidence type="ECO:0000256" key="1">
    <source>
        <dbReference type="SAM" id="MobiDB-lite"/>
    </source>
</evidence>
<accession>A0A380NE54</accession>
<protein>
    <recommendedName>
        <fullName evidence="3">DUF8094 domain-containing protein</fullName>
    </recommendedName>
</protein>
<proteinExistence type="predicted"/>
<dbReference type="EMBL" id="UHID01000005">
    <property type="protein sequence ID" value="SUP38758.1"/>
    <property type="molecule type" value="Genomic_DNA"/>
</dbReference>
<feature type="chain" id="PRO_5038961370" description="DUF8094 domain-containing protein" evidence="2">
    <location>
        <begin position="20"/>
        <end position="330"/>
    </location>
</feature>